<feature type="DNA-binding region" description="H-T-H motif" evidence="2">
    <location>
        <begin position="24"/>
        <end position="43"/>
    </location>
</feature>
<name>A0ABQ5U2W2_9PROT</name>
<comment type="caution">
    <text evidence="4">The sequence shown here is derived from an EMBL/GenBank/DDBJ whole genome shotgun (WGS) entry which is preliminary data.</text>
</comment>
<dbReference type="PROSITE" id="PS50977">
    <property type="entry name" value="HTH_TETR_2"/>
    <property type="match status" value="1"/>
</dbReference>
<evidence type="ECO:0000256" key="2">
    <source>
        <dbReference type="PROSITE-ProRule" id="PRU00335"/>
    </source>
</evidence>
<dbReference type="InterPro" id="IPR050109">
    <property type="entry name" value="HTH-type_TetR-like_transc_reg"/>
</dbReference>
<evidence type="ECO:0000313" key="4">
    <source>
        <dbReference type="EMBL" id="GLQ05583.1"/>
    </source>
</evidence>
<dbReference type="SUPFAM" id="SSF46689">
    <property type="entry name" value="Homeodomain-like"/>
    <property type="match status" value="1"/>
</dbReference>
<accession>A0ABQ5U2W2</accession>
<feature type="domain" description="HTH tetR-type" evidence="3">
    <location>
        <begin position="1"/>
        <end position="61"/>
    </location>
</feature>
<dbReference type="Pfam" id="PF00440">
    <property type="entry name" value="TetR_N"/>
    <property type="match status" value="1"/>
</dbReference>
<proteinExistence type="predicted"/>
<dbReference type="Gene3D" id="1.10.357.10">
    <property type="entry name" value="Tetracycline Repressor, domain 2"/>
    <property type="match status" value="1"/>
</dbReference>
<evidence type="ECO:0000256" key="1">
    <source>
        <dbReference type="ARBA" id="ARBA00023125"/>
    </source>
</evidence>
<sequence length="222" mass="25782">MSNRERILEAAKALFNQYGPLNVGTNKIADYLQISPGNLYYHFQNREEIIRTIFLEISDAADRAVQVGTPGRGSMADLGDVLLNSVQVVWHYRFFYGNLVQLLRNDPKLKALYLQRRETSLAFLEAVLRDWLQNRHDRDGLSETDLKILATNVWIVAVNWIGFLQIEKEDNQITRPDLLRGAFQILEIMKPYLDQETIRLVHDRLHTRLQELEQNSRFGNTG</sequence>
<dbReference type="PRINTS" id="PR00455">
    <property type="entry name" value="HTHTETR"/>
</dbReference>
<organism evidence="4 5">
    <name type="scientific">Sneathiella chinensis</name>
    <dbReference type="NCBI Taxonomy" id="349750"/>
    <lineage>
        <taxon>Bacteria</taxon>
        <taxon>Pseudomonadati</taxon>
        <taxon>Pseudomonadota</taxon>
        <taxon>Alphaproteobacteria</taxon>
        <taxon>Sneathiellales</taxon>
        <taxon>Sneathiellaceae</taxon>
        <taxon>Sneathiella</taxon>
    </lineage>
</organism>
<evidence type="ECO:0000259" key="3">
    <source>
        <dbReference type="PROSITE" id="PS50977"/>
    </source>
</evidence>
<keyword evidence="5" id="KW-1185">Reference proteome</keyword>
<dbReference type="EMBL" id="BSNF01000001">
    <property type="protein sequence ID" value="GLQ05583.1"/>
    <property type="molecule type" value="Genomic_DNA"/>
</dbReference>
<dbReference type="InterPro" id="IPR025722">
    <property type="entry name" value="TetR"/>
</dbReference>
<dbReference type="InterPro" id="IPR009057">
    <property type="entry name" value="Homeodomain-like_sf"/>
</dbReference>
<protein>
    <submittedName>
        <fullName evidence="4">TetR family transcriptional regulator</fullName>
    </submittedName>
</protein>
<dbReference type="Pfam" id="PF13972">
    <property type="entry name" value="TetR"/>
    <property type="match status" value="1"/>
</dbReference>
<dbReference type="PANTHER" id="PTHR30055">
    <property type="entry name" value="HTH-TYPE TRANSCRIPTIONAL REGULATOR RUTR"/>
    <property type="match status" value="1"/>
</dbReference>
<reference evidence="4" key="2">
    <citation type="submission" date="2023-01" db="EMBL/GenBank/DDBJ databases">
        <title>Draft genome sequence of Sneathiella chinensis strain NBRC 103408.</title>
        <authorList>
            <person name="Sun Q."/>
            <person name="Mori K."/>
        </authorList>
    </citation>
    <scope>NUCLEOTIDE SEQUENCE</scope>
    <source>
        <strain evidence="4">NBRC 103408</strain>
    </source>
</reference>
<gene>
    <name evidence="4" type="ORF">GCM10007924_08040</name>
</gene>
<dbReference type="PANTHER" id="PTHR30055:SF223">
    <property type="entry name" value="HTH-TYPE TRANSCRIPTIONAL REGULATOR UIDR"/>
    <property type="match status" value="1"/>
</dbReference>
<evidence type="ECO:0000313" key="5">
    <source>
        <dbReference type="Proteomes" id="UP001161409"/>
    </source>
</evidence>
<dbReference type="Proteomes" id="UP001161409">
    <property type="component" value="Unassembled WGS sequence"/>
</dbReference>
<dbReference type="InterPro" id="IPR001647">
    <property type="entry name" value="HTH_TetR"/>
</dbReference>
<dbReference type="RefSeq" id="WP_169559570.1">
    <property type="nucleotide sequence ID" value="NZ_BSNF01000001.1"/>
</dbReference>
<reference evidence="4" key="1">
    <citation type="journal article" date="2014" name="Int. J. Syst. Evol. Microbiol.">
        <title>Complete genome of a new Firmicutes species belonging to the dominant human colonic microbiota ('Ruminococcus bicirculans') reveals two chromosomes and a selective capacity to utilize plant glucans.</title>
        <authorList>
            <consortium name="NISC Comparative Sequencing Program"/>
            <person name="Wegmann U."/>
            <person name="Louis P."/>
            <person name="Goesmann A."/>
            <person name="Henrissat B."/>
            <person name="Duncan S.H."/>
            <person name="Flint H.J."/>
        </authorList>
    </citation>
    <scope>NUCLEOTIDE SEQUENCE</scope>
    <source>
        <strain evidence="4">NBRC 103408</strain>
    </source>
</reference>
<keyword evidence="1 2" id="KW-0238">DNA-binding</keyword>